<evidence type="ECO:0000313" key="1">
    <source>
        <dbReference type="EMBL" id="KQB87623.1"/>
    </source>
</evidence>
<evidence type="ECO:0000313" key="2">
    <source>
        <dbReference type="Proteomes" id="UP000050488"/>
    </source>
</evidence>
<dbReference type="RefSeq" id="WP_055176160.1">
    <property type="nucleotide sequence ID" value="NZ_JAUSQY010000001.1"/>
</dbReference>
<sequence length="122" mass="13897">MSITPVKVHDLIAERADARGSIILVDRLWPRGVAKKDLALDAWLADAAPSPDLRRWFGHQPERFEEFARRYREELGEPNPAVEKLLSFARQGDLTLLYAARDRDCNHAVVLAQWLAHEVSRG</sequence>
<protein>
    <recommendedName>
        <fullName evidence="3">Uroporphyrin-III C-methyltransferase</fullName>
    </recommendedName>
</protein>
<dbReference type="PATRIC" id="fig|1544413.3.peg.690"/>
<organism evidence="1 2">
    <name type="scientific">Corynebacterium lowii</name>
    <dbReference type="NCBI Taxonomy" id="1544413"/>
    <lineage>
        <taxon>Bacteria</taxon>
        <taxon>Bacillati</taxon>
        <taxon>Actinomycetota</taxon>
        <taxon>Actinomycetes</taxon>
        <taxon>Mycobacteriales</taxon>
        <taxon>Corynebacteriaceae</taxon>
        <taxon>Corynebacterium</taxon>
    </lineage>
</organism>
<dbReference type="STRING" id="1544413.Clow_00683"/>
<dbReference type="AlphaFoldDB" id="A0A0Q0YKY1"/>
<gene>
    <name evidence="1" type="ORF">Clow_00683</name>
</gene>
<dbReference type="Proteomes" id="UP000050488">
    <property type="component" value="Unassembled WGS sequence"/>
</dbReference>
<dbReference type="Pfam" id="PF22752">
    <property type="entry name" value="DUF488-N3i"/>
    <property type="match status" value="1"/>
</dbReference>
<accession>A0A0Q0YKY1</accession>
<dbReference type="PANTHER" id="PTHR36849:SF1">
    <property type="entry name" value="CYTOPLASMIC PROTEIN"/>
    <property type="match status" value="1"/>
</dbReference>
<dbReference type="EMBL" id="LKEV01000001">
    <property type="protein sequence ID" value="KQB87623.1"/>
    <property type="molecule type" value="Genomic_DNA"/>
</dbReference>
<name>A0A0Q0YKY1_9CORY</name>
<dbReference type="PANTHER" id="PTHR36849">
    <property type="entry name" value="CYTOPLASMIC PROTEIN-RELATED"/>
    <property type="match status" value="1"/>
</dbReference>
<dbReference type="InterPro" id="IPR052552">
    <property type="entry name" value="YeaO-like"/>
</dbReference>
<proteinExistence type="predicted"/>
<evidence type="ECO:0008006" key="3">
    <source>
        <dbReference type="Google" id="ProtNLM"/>
    </source>
</evidence>
<dbReference type="OrthoDB" id="9790745at2"/>
<keyword evidence="2" id="KW-1185">Reference proteome</keyword>
<reference evidence="1 2" key="1">
    <citation type="submission" date="2015-10" db="EMBL/GenBank/DDBJ databases">
        <title>Corynebacteirum lowii and Corynebacterium oculi species nova, derived from human clinical disease and and emended description of Corynebacterium mastiditis.</title>
        <authorList>
            <person name="Bernard K."/>
            <person name="Pacheco A.L."/>
            <person name="Mcdougall C."/>
            <person name="Burtx T."/>
            <person name="Weibe D."/>
            <person name="Tyler S."/>
            <person name="Olson A.B."/>
            <person name="Cnockaert M."/>
            <person name="Eguchi H."/>
            <person name="Kuwahara T."/>
            <person name="Nakayama-Imaohji H."/>
            <person name="Boudewijins M."/>
            <person name="Van Hoecke F."/>
            <person name="Bernier A.-M."/>
            <person name="Vandamme P."/>
        </authorList>
    </citation>
    <scope>NUCLEOTIDE SEQUENCE [LARGE SCALE GENOMIC DNA]</scope>
    <source>
        <strain evidence="1 2">NML 130206</strain>
    </source>
</reference>
<comment type="caution">
    <text evidence="1">The sequence shown here is derived from an EMBL/GenBank/DDBJ whole genome shotgun (WGS) entry which is preliminary data.</text>
</comment>